<evidence type="ECO:0000256" key="11">
    <source>
        <dbReference type="SAM" id="MobiDB-lite"/>
    </source>
</evidence>
<evidence type="ECO:0000256" key="3">
    <source>
        <dbReference type="ARBA" id="ARBA00006600"/>
    </source>
</evidence>
<dbReference type="Proteomes" id="UP000050795">
    <property type="component" value="Unassembled WGS sequence"/>
</dbReference>
<feature type="compositionally biased region" description="Polar residues" evidence="11">
    <location>
        <begin position="711"/>
        <end position="721"/>
    </location>
</feature>
<proteinExistence type="inferred from homology"/>
<protein>
    <recommendedName>
        <fullName evidence="14">TPR_REGION domain-containing protein</fullName>
    </recommendedName>
</protein>
<feature type="compositionally biased region" description="Gly residues" evidence="11">
    <location>
        <begin position="906"/>
        <end position="917"/>
    </location>
</feature>
<feature type="compositionally biased region" description="Low complexity" evidence="11">
    <location>
        <begin position="989"/>
        <end position="999"/>
    </location>
</feature>
<dbReference type="Gene3D" id="1.25.40.10">
    <property type="entry name" value="Tetratricopeptide repeat domain"/>
    <property type="match status" value="3"/>
</dbReference>
<evidence type="ECO:0000313" key="13">
    <source>
        <dbReference type="WBParaSite" id="TREG1_37740.1"/>
    </source>
</evidence>
<dbReference type="SUPFAM" id="SSF48452">
    <property type="entry name" value="TPR-like"/>
    <property type="match status" value="2"/>
</dbReference>
<dbReference type="GO" id="GO:0005938">
    <property type="term" value="C:cell cortex"/>
    <property type="evidence" value="ECO:0007669"/>
    <property type="project" value="TreeGrafter"/>
</dbReference>
<dbReference type="InterPro" id="IPR019734">
    <property type="entry name" value="TPR_rpt"/>
</dbReference>
<evidence type="ECO:0000256" key="8">
    <source>
        <dbReference type="ARBA" id="ARBA00022803"/>
    </source>
</evidence>
<evidence type="ECO:0000313" key="12">
    <source>
        <dbReference type="Proteomes" id="UP000050795"/>
    </source>
</evidence>
<feature type="region of interest" description="Disordered" evidence="11">
    <location>
        <begin position="1045"/>
        <end position="1116"/>
    </location>
</feature>
<evidence type="ECO:0000256" key="9">
    <source>
        <dbReference type="ARBA" id="ARBA00023136"/>
    </source>
</evidence>
<evidence type="ECO:0000256" key="2">
    <source>
        <dbReference type="ARBA" id="ARBA00004496"/>
    </source>
</evidence>
<evidence type="ECO:0000256" key="4">
    <source>
        <dbReference type="ARBA" id="ARBA00022475"/>
    </source>
</evidence>
<keyword evidence="6" id="KW-0597">Phosphoprotein</keyword>
<keyword evidence="8 10" id="KW-0802">TPR repeat</keyword>
<feature type="repeat" description="TPR" evidence="10">
    <location>
        <begin position="270"/>
        <end position="303"/>
    </location>
</feature>
<keyword evidence="12" id="KW-1185">Reference proteome</keyword>
<evidence type="ECO:0000256" key="10">
    <source>
        <dbReference type="PROSITE-ProRule" id="PRU00339"/>
    </source>
</evidence>
<evidence type="ECO:0008006" key="14">
    <source>
        <dbReference type="Google" id="ProtNLM"/>
    </source>
</evidence>
<feature type="region of interest" description="Disordered" evidence="11">
    <location>
        <begin position="868"/>
        <end position="924"/>
    </location>
</feature>
<sequence length="1116" mass="121668">MVENIIQTNSLSQLIAGKLGGPKVEYSRSRGFWRIVLNSLLNLKMTYSNSTGSTLCSDLALEGERFYRDGDFNKGISCFLKALAVGTDDLNCLSVIYCQLGNAYFNLQDYARALEYHRWNFALARRMGDSVAEVCATGNLGNTLQMLGKYEEAIMCFTHELEIAKQLNDKSSEAGALYNLGNVYQAKGKHWLPDTGEYPVDAVIAQKKAAEYYKMNLELVRALGERPAEGRSLGSLANIYYLMSNFNEAIECYEARLKIAKEYGDLVAQRRAHSNIGNTYIFLADFNSAVEHYREALQLSICLKDASLQAQACFSLGNTYILLRDPATAVVFLIRHLIIARSLADRIGEGRAHWSLATAYTALKRYDLALRCSRRHRQIAYELGDSTGYMTAHMMIGEISSLMMSTQTETTATDDDDDQTDSSQFLLSNNLKIRTATTETNTTSVSSFLSSPPSTSVQPLNSVLNINNSRLLNHINDDDNNTTTNIVLSNHNSSCVNSVVNSSSTTANTPIVDGDNCTVVNGLKLPSTPTNSSTLSSALLDNWINTDRVNRLSGGKASHPTDTSTTPAATLNTTTPVAQYTDQATQTVANDHDIFHDHEDSVDLELDKDLERELLENYEGILETVEFVTVTEDGETVTSRMGCLDIPTPVSSESKKENMVDFYLRIPAFRPNLSQQSDTSNLGDIEGNFESIESMSQMNRTPNLPNDLAYSGNTESGNTHTASSSAVAVAAASLVAEERSADQQEMFFSLLLESQSRRMDEQRCYLRTSQGTPPVQSTEAATNITPEELDHSQSSENPHQTPDTSNSPIQSQIGANDEAFFDLIEGVQGDRMNDQRANLSVFPGLRSGPGLYVLEGNNRYFGSTSSMFKSTSSGASDGLPEPKLYSSNSGGVTGLLSDNSSAPRAGGSGGGGGGGGTRGRRSHIISGGELDDEFLEMIFRIQTCTRINDQRSNLPDPLTQIRSQTDQPNYGRSNVSTLVVERVRAPTATPDAAATTTTASNPHRELSPYTSSSGSCNLTNRCSAPAILDDDDLFTLIQRVQSTRLDEQRCHPPLQQSQSCIPTSSSMGSVANSVSSALSSGNNSNNNSNNSSIVHKSSSRRRLGSRNSKRSNNQNK</sequence>
<dbReference type="Pfam" id="PF02188">
    <property type="entry name" value="GoLoco"/>
    <property type="match status" value="3"/>
</dbReference>
<dbReference type="AlphaFoldDB" id="A0AA85JL63"/>
<name>A0AA85JL63_TRIRE</name>
<dbReference type="SMART" id="SM00390">
    <property type="entry name" value="GoLoco"/>
    <property type="match status" value="4"/>
</dbReference>
<dbReference type="GO" id="GO:0000132">
    <property type="term" value="P:establishment of mitotic spindle orientation"/>
    <property type="evidence" value="ECO:0007669"/>
    <property type="project" value="TreeGrafter"/>
</dbReference>
<dbReference type="PROSITE" id="PS50005">
    <property type="entry name" value="TPR"/>
    <property type="match status" value="1"/>
</dbReference>
<comment type="subcellular location">
    <subcellularLocation>
        <location evidence="1">Cell membrane</location>
    </subcellularLocation>
    <subcellularLocation>
        <location evidence="2">Cytoplasm</location>
    </subcellularLocation>
</comment>
<dbReference type="GO" id="GO:0005886">
    <property type="term" value="C:plasma membrane"/>
    <property type="evidence" value="ECO:0007669"/>
    <property type="project" value="UniProtKB-SubCell"/>
</dbReference>
<feature type="compositionally biased region" description="Basic residues" evidence="11">
    <location>
        <begin position="1097"/>
        <end position="1109"/>
    </location>
</feature>
<dbReference type="Pfam" id="PF13424">
    <property type="entry name" value="TPR_12"/>
    <property type="match status" value="2"/>
</dbReference>
<reference evidence="13" key="2">
    <citation type="submission" date="2023-11" db="UniProtKB">
        <authorList>
            <consortium name="WormBaseParasite"/>
        </authorList>
    </citation>
    <scope>IDENTIFICATION</scope>
</reference>
<keyword evidence="7" id="KW-0677">Repeat</keyword>
<feature type="region of interest" description="Disordered" evidence="11">
    <location>
        <begin position="696"/>
        <end position="721"/>
    </location>
</feature>
<dbReference type="InterPro" id="IPR003109">
    <property type="entry name" value="GoLoco_motif"/>
</dbReference>
<feature type="compositionally biased region" description="Low complexity" evidence="11">
    <location>
        <begin position="1064"/>
        <end position="1096"/>
    </location>
</feature>
<dbReference type="InterPro" id="IPR011990">
    <property type="entry name" value="TPR-like_helical_dom_sf"/>
</dbReference>
<feature type="compositionally biased region" description="Polar residues" evidence="11">
    <location>
        <begin position="1054"/>
        <end position="1063"/>
    </location>
</feature>
<keyword evidence="5" id="KW-0963">Cytoplasm</keyword>
<evidence type="ECO:0000256" key="5">
    <source>
        <dbReference type="ARBA" id="ARBA00022490"/>
    </source>
</evidence>
<feature type="compositionally biased region" description="Polar residues" evidence="11">
    <location>
        <begin position="794"/>
        <end position="811"/>
    </location>
</feature>
<dbReference type="WBParaSite" id="TREG1_37740.1">
    <property type="protein sequence ID" value="TREG1_37740.1"/>
    <property type="gene ID" value="TREG1_37740"/>
</dbReference>
<reference evidence="12" key="1">
    <citation type="submission" date="2022-06" db="EMBL/GenBank/DDBJ databases">
        <authorList>
            <person name="Berger JAMES D."/>
            <person name="Berger JAMES D."/>
        </authorList>
    </citation>
    <scope>NUCLEOTIDE SEQUENCE [LARGE SCALE GENOMIC DNA]</scope>
</reference>
<organism evidence="12 13">
    <name type="scientific">Trichobilharzia regenti</name>
    <name type="common">Nasal bird schistosome</name>
    <dbReference type="NCBI Taxonomy" id="157069"/>
    <lineage>
        <taxon>Eukaryota</taxon>
        <taxon>Metazoa</taxon>
        <taxon>Spiralia</taxon>
        <taxon>Lophotrochozoa</taxon>
        <taxon>Platyhelminthes</taxon>
        <taxon>Trematoda</taxon>
        <taxon>Digenea</taxon>
        <taxon>Strigeidida</taxon>
        <taxon>Schistosomatoidea</taxon>
        <taxon>Schistosomatidae</taxon>
        <taxon>Trichobilharzia</taxon>
    </lineage>
</organism>
<keyword evidence="9" id="KW-0472">Membrane</keyword>
<evidence type="ECO:0000256" key="7">
    <source>
        <dbReference type="ARBA" id="ARBA00022737"/>
    </source>
</evidence>
<keyword evidence="4" id="KW-1003">Cell membrane</keyword>
<evidence type="ECO:0000256" key="1">
    <source>
        <dbReference type="ARBA" id="ARBA00004236"/>
    </source>
</evidence>
<evidence type="ECO:0000256" key="6">
    <source>
        <dbReference type="ARBA" id="ARBA00022553"/>
    </source>
</evidence>
<comment type="similarity">
    <text evidence="3">Belongs to the GPSM family.</text>
</comment>
<dbReference type="GO" id="GO:0005092">
    <property type="term" value="F:GDP-dissociation inhibitor activity"/>
    <property type="evidence" value="ECO:0007669"/>
    <property type="project" value="TreeGrafter"/>
</dbReference>
<dbReference type="SMART" id="SM00028">
    <property type="entry name" value="TPR"/>
    <property type="match status" value="7"/>
</dbReference>
<dbReference type="GO" id="GO:0001965">
    <property type="term" value="F:G-protein alpha-subunit binding"/>
    <property type="evidence" value="ECO:0007669"/>
    <property type="project" value="TreeGrafter"/>
</dbReference>
<dbReference type="PANTHER" id="PTHR45954:SF1">
    <property type="entry name" value="LD33695P"/>
    <property type="match status" value="1"/>
</dbReference>
<feature type="compositionally biased region" description="Polar residues" evidence="11">
    <location>
        <begin position="885"/>
        <end position="902"/>
    </location>
</feature>
<accession>A0AA85JL63</accession>
<dbReference type="Pfam" id="PF13181">
    <property type="entry name" value="TPR_8"/>
    <property type="match status" value="1"/>
</dbReference>
<dbReference type="PANTHER" id="PTHR45954">
    <property type="entry name" value="LD33695P"/>
    <property type="match status" value="1"/>
</dbReference>
<dbReference type="FunFam" id="1.25.40.10:FF:000043">
    <property type="entry name" value="G-protein-signaling modulator 2 isoform X1"/>
    <property type="match status" value="1"/>
</dbReference>
<dbReference type="PROSITE" id="PS50877">
    <property type="entry name" value="GOLOCO"/>
    <property type="match status" value="4"/>
</dbReference>
<dbReference type="InterPro" id="IPR052386">
    <property type="entry name" value="GPSM"/>
</dbReference>
<feature type="region of interest" description="Disordered" evidence="11">
    <location>
        <begin position="787"/>
        <end position="811"/>
    </location>
</feature>
<feature type="region of interest" description="Disordered" evidence="11">
    <location>
        <begin position="989"/>
        <end position="1015"/>
    </location>
</feature>